<evidence type="ECO:0000313" key="4">
    <source>
        <dbReference type="Proteomes" id="UP000824037"/>
    </source>
</evidence>
<dbReference type="AlphaFoldDB" id="A0A9D2J3B8"/>
<dbReference type="PANTHER" id="PTHR13947:SF37">
    <property type="entry name" value="LD18367P"/>
    <property type="match status" value="1"/>
</dbReference>
<comment type="caution">
    <text evidence="3">The sequence shown here is derived from an EMBL/GenBank/DDBJ whole genome shotgun (WGS) entry which is preliminary data.</text>
</comment>
<dbReference type="Pfam" id="PF00583">
    <property type="entry name" value="Acetyltransf_1"/>
    <property type="match status" value="1"/>
</dbReference>
<reference evidence="3" key="1">
    <citation type="journal article" date="2021" name="PeerJ">
        <title>Extensive microbial diversity within the chicken gut microbiome revealed by metagenomics and culture.</title>
        <authorList>
            <person name="Gilroy R."/>
            <person name="Ravi A."/>
            <person name="Getino M."/>
            <person name="Pursley I."/>
            <person name="Horton D.L."/>
            <person name="Alikhan N.F."/>
            <person name="Baker D."/>
            <person name="Gharbi K."/>
            <person name="Hall N."/>
            <person name="Watson M."/>
            <person name="Adriaenssens E.M."/>
            <person name="Foster-Nyarko E."/>
            <person name="Jarju S."/>
            <person name="Secka A."/>
            <person name="Antonio M."/>
            <person name="Oren A."/>
            <person name="Chaudhuri R.R."/>
            <person name="La Ragione R."/>
            <person name="Hildebrand F."/>
            <person name="Pallen M.J."/>
        </authorList>
    </citation>
    <scope>NUCLEOTIDE SEQUENCE</scope>
    <source>
        <strain evidence="3">ChiGjej4B4-7305</strain>
    </source>
</reference>
<proteinExistence type="predicted"/>
<dbReference type="CDD" id="cd04301">
    <property type="entry name" value="NAT_SF"/>
    <property type="match status" value="1"/>
</dbReference>
<dbReference type="PANTHER" id="PTHR13947">
    <property type="entry name" value="GNAT FAMILY N-ACETYLTRANSFERASE"/>
    <property type="match status" value="1"/>
</dbReference>
<evidence type="ECO:0000259" key="2">
    <source>
        <dbReference type="PROSITE" id="PS51186"/>
    </source>
</evidence>
<organism evidence="3 4">
    <name type="scientific">Candidatus Ruania gallistercoris</name>
    <dbReference type="NCBI Taxonomy" id="2838746"/>
    <lineage>
        <taxon>Bacteria</taxon>
        <taxon>Bacillati</taxon>
        <taxon>Actinomycetota</taxon>
        <taxon>Actinomycetes</taxon>
        <taxon>Micrococcales</taxon>
        <taxon>Ruaniaceae</taxon>
        <taxon>Ruania</taxon>
    </lineage>
</organism>
<evidence type="ECO:0000313" key="3">
    <source>
        <dbReference type="EMBL" id="HIZ34747.1"/>
    </source>
</evidence>
<dbReference type="GO" id="GO:0008080">
    <property type="term" value="F:N-acetyltransferase activity"/>
    <property type="evidence" value="ECO:0007669"/>
    <property type="project" value="InterPro"/>
</dbReference>
<dbReference type="Gene3D" id="3.40.630.30">
    <property type="match status" value="1"/>
</dbReference>
<gene>
    <name evidence="3" type="ORF">H9815_03125</name>
</gene>
<dbReference type="InterPro" id="IPR000182">
    <property type="entry name" value="GNAT_dom"/>
</dbReference>
<name>A0A9D2J3B8_9MICO</name>
<dbReference type="SUPFAM" id="SSF55729">
    <property type="entry name" value="Acyl-CoA N-acyltransferases (Nat)"/>
    <property type="match status" value="1"/>
</dbReference>
<keyword evidence="1" id="KW-0808">Transferase</keyword>
<dbReference type="InterPro" id="IPR016181">
    <property type="entry name" value="Acyl_CoA_acyltransferase"/>
</dbReference>
<dbReference type="Proteomes" id="UP000824037">
    <property type="component" value="Unassembled WGS sequence"/>
</dbReference>
<dbReference type="InterPro" id="IPR050769">
    <property type="entry name" value="NAT_camello-type"/>
</dbReference>
<feature type="domain" description="N-acetyltransferase" evidence="2">
    <location>
        <begin position="2"/>
        <end position="150"/>
    </location>
</feature>
<reference evidence="3" key="2">
    <citation type="submission" date="2021-04" db="EMBL/GenBank/DDBJ databases">
        <authorList>
            <person name="Gilroy R."/>
        </authorList>
    </citation>
    <scope>NUCLEOTIDE SEQUENCE</scope>
    <source>
        <strain evidence="3">ChiGjej4B4-7305</strain>
    </source>
</reference>
<protein>
    <submittedName>
        <fullName evidence="3">GNAT family N-acetyltransferase</fullName>
    </submittedName>
</protein>
<accession>A0A9D2J3B8</accession>
<sequence length="150" mass="16679">MVALERVEWADPDLQRLVAEHKADVDARYGTDEVPAVEPETVRGAVLVRVEEEAVACGILIHPVPSFEDTTGELGRMFVASAHRRKGIAKEVLRELEAIAVELKFEQLVLETGIKQPEAIGLYSSEGYRIIDNYPPYEDSPDSRCFAKAL</sequence>
<dbReference type="PROSITE" id="PS51186">
    <property type="entry name" value="GNAT"/>
    <property type="match status" value="1"/>
</dbReference>
<dbReference type="EMBL" id="DXBY01000055">
    <property type="protein sequence ID" value="HIZ34747.1"/>
    <property type="molecule type" value="Genomic_DNA"/>
</dbReference>
<evidence type="ECO:0000256" key="1">
    <source>
        <dbReference type="ARBA" id="ARBA00022679"/>
    </source>
</evidence>